<accession>A0AAV5LNP7</accession>
<evidence type="ECO:0000313" key="2">
    <source>
        <dbReference type="Proteomes" id="UP001054252"/>
    </source>
</evidence>
<gene>
    <name evidence="1" type="ORF">SLEP1_g46854</name>
</gene>
<evidence type="ECO:0000313" key="1">
    <source>
        <dbReference type="EMBL" id="GKV39016.1"/>
    </source>
</evidence>
<organism evidence="1 2">
    <name type="scientific">Rubroshorea leprosula</name>
    <dbReference type="NCBI Taxonomy" id="152421"/>
    <lineage>
        <taxon>Eukaryota</taxon>
        <taxon>Viridiplantae</taxon>
        <taxon>Streptophyta</taxon>
        <taxon>Embryophyta</taxon>
        <taxon>Tracheophyta</taxon>
        <taxon>Spermatophyta</taxon>
        <taxon>Magnoliopsida</taxon>
        <taxon>eudicotyledons</taxon>
        <taxon>Gunneridae</taxon>
        <taxon>Pentapetalae</taxon>
        <taxon>rosids</taxon>
        <taxon>malvids</taxon>
        <taxon>Malvales</taxon>
        <taxon>Dipterocarpaceae</taxon>
        <taxon>Rubroshorea</taxon>
    </lineage>
</organism>
<dbReference type="AlphaFoldDB" id="A0AAV5LNP7"/>
<proteinExistence type="predicted"/>
<dbReference type="EMBL" id="BPVZ01000132">
    <property type="protein sequence ID" value="GKV39016.1"/>
    <property type="molecule type" value="Genomic_DNA"/>
</dbReference>
<sequence length="49" mass="5756">MMNSIPLTSLMIIQCIVLFVYHVSHVLYAKMLSSFPSYFLCCHIRLYLD</sequence>
<protein>
    <submittedName>
        <fullName evidence="1">Uncharacterized protein</fullName>
    </submittedName>
</protein>
<dbReference type="Proteomes" id="UP001054252">
    <property type="component" value="Unassembled WGS sequence"/>
</dbReference>
<keyword evidence="2" id="KW-1185">Reference proteome</keyword>
<reference evidence="1 2" key="1">
    <citation type="journal article" date="2021" name="Commun. Biol.">
        <title>The genome of Shorea leprosula (Dipterocarpaceae) highlights the ecological relevance of drought in aseasonal tropical rainforests.</title>
        <authorList>
            <person name="Ng K.K.S."/>
            <person name="Kobayashi M.J."/>
            <person name="Fawcett J.A."/>
            <person name="Hatakeyama M."/>
            <person name="Paape T."/>
            <person name="Ng C.H."/>
            <person name="Ang C.C."/>
            <person name="Tnah L.H."/>
            <person name="Lee C.T."/>
            <person name="Nishiyama T."/>
            <person name="Sese J."/>
            <person name="O'Brien M.J."/>
            <person name="Copetti D."/>
            <person name="Mohd Noor M.I."/>
            <person name="Ong R.C."/>
            <person name="Putra M."/>
            <person name="Sireger I.Z."/>
            <person name="Indrioko S."/>
            <person name="Kosugi Y."/>
            <person name="Izuno A."/>
            <person name="Isagi Y."/>
            <person name="Lee S.L."/>
            <person name="Shimizu K.K."/>
        </authorList>
    </citation>
    <scope>NUCLEOTIDE SEQUENCE [LARGE SCALE GENOMIC DNA]</scope>
    <source>
        <strain evidence="1">214</strain>
    </source>
</reference>
<name>A0AAV5LNP7_9ROSI</name>
<comment type="caution">
    <text evidence="1">The sequence shown here is derived from an EMBL/GenBank/DDBJ whole genome shotgun (WGS) entry which is preliminary data.</text>
</comment>